<dbReference type="EMBL" id="FZPH01000031">
    <property type="protein sequence ID" value="SNT66065.1"/>
    <property type="molecule type" value="Genomic_DNA"/>
</dbReference>
<dbReference type="OrthoDB" id="3394592at2"/>
<dbReference type="AlphaFoldDB" id="A0A239PGY8"/>
<dbReference type="RefSeq" id="WP_089255719.1">
    <property type="nucleotide sequence ID" value="NZ_FZPH01000031.1"/>
</dbReference>
<protein>
    <submittedName>
        <fullName evidence="1">Uncharacterized protein</fullName>
    </submittedName>
</protein>
<evidence type="ECO:0000313" key="1">
    <source>
        <dbReference type="EMBL" id="SNT66065.1"/>
    </source>
</evidence>
<dbReference type="Proteomes" id="UP000198362">
    <property type="component" value="Unassembled WGS sequence"/>
</dbReference>
<sequence length="94" mass="10516">MLPRSGDVLHVTRAASVQFIDPLLFRVIRVHDWPTYDGWVWLDGYELNAAGDAVERRSIFVQVSGLRQLRSPNDLRHAPRRVGAPAMPVAARAG</sequence>
<reference evidence="1 2" key="1">
    <citation type="submission" date="2017-06" db="EMBL/GenBank/DDBJ databases">
        <authorList>
            <person name="Kim H.J."/>
            <person name="Triplett B.A."/>
        </authorList>
    </citation>
    <scope>NUCLEOTIDE SEQUENCE [LARGE SCALE GENOMIC DNA]</scope>
    <source>
        <strain evidence="1 2">CGMCC 4.5593</strain>
    </source>
</reference>
<accession>A0A239PGY8</accession>
<gene>
    <name evidence="1" type="ORF">SAMN05421812_13154</name>
</gene>
<keyword evidence="2" id="KW-1185">Reference proteome</keyword>
<name>A0A239PGY8_9ACTN</name>
<organism evidence="1 2">
    <name type="scientific">Asanoa hainanensis</name>
    <dbReference type="NCBI Taxonomy" id="560556"/>
    <lineage>
        <taxon>Bacteria</taxon>
        <taxon>Bacillati</taxon>
        <taxon>Actinomycetota</taxon>
        <taxon>Actinomycetes</taxon>
        <taxon>Micromonosporales</taxon>
        <taxon>Micromonosporaceae</taxon>
        <taxon>Asanoa</taxon>
    </lineage>
</organism>
<evidence type="ECO:0000313" key="2">
    <source>
        <dbReference type="Proteomes" id="UP000198362"/>
    </source>
</evidence>
<proteinExistence type="predicted"/>